<evidence type="ECO:0000256" key="2">
    <source>
        <dbReference type="ARBA" id="ARBA00022642"/>
    </source>
</evidence>
<comment type="function">
    <text evidence="6">Specifically catalyzes the NAD or NADP-dependent dehydrogenation of L-aspartate to iminoaspartate.</text>
</comment>
<evidence type="ECO:0000256" key="4">
    <source>
        <dbReference type="ARBA" id="ARBA00023002"/>
    </source>
</evidence>
<dbReference type="PANTHER" id="PTHR31873">
    <property type="entry name" value="L-ASPARTATE DEHYDROGENASE-RELATED"/>
    <property type="match status" value="1"/>
</dbReference>
<feature type="active site" evidence="6">
    <location>
        <position position="229"/>
    </location>
</feature>
<comment type="caution">
    <text evidence="9">The sequence shown here is derived from an EMBL/GenBank/DDBJ whole genome shotgun (WGS) entry which is preliminary data.</text>
</comment>
<dbReference type="EMBL" id="CAJNAQ010000005">
    <property type="protein sequence ID" value="CAE6496507.1"/>
    <property type="molecule type" value="Genomic_DNA"/>
</dbReference>
<keyword evidence="2 6" id="KW-0662">Pyridine nucleotide biosynthesis</keyword>
<dbReference type="InterPro" id="IPR036291">
    <property type="entry name" value="NAD(P)-bd_dom_sf"/>
</dbReference>
<comment type="pathway">
    <text evidence="6">Cofactor biosynthesis; NAD(+) biosynthesis; iminoaspartate from L-aspartate (dehydrogenase route): step 1/1.</text>
</comment>
<keyword evidence="3 6" id="KW-0521">NADP</keyword>
<comment type="catalytic activity">
    <reaction evidence="6">
        <text>L-aspartate + NAD(+) + H2O = oxaloacetate + NH4(+) + NADH + H(+)</text>
        <dbReference type="Rhea" id="RHEA:11788"/>
        <dbReference type="ChEBI" id="CHEBI:15377"/>
        <dbReference type="ChEBI" id="CHEBI:15378"/>
        <dbReference type="ChEBI" id="CHEBI:16452"/>
        <dbReference type="ChEBI" id="CHEBI:28938"/>
        <dbReference type="ChEBI" id="CHEBI:29991"/>
        <dbReference type="ChEBI" id="CHEBI:57540"/>
        <dbReference type="ChEBI" id="CHEBI:57945"/>
        <dbReference type="EC" id="1.4.1.21"/>
    </reaction>
</comment>
<dbReference type="Gene3D" id="3.30.360.10">
    <property type="entry name" value="Dihydrodipicolinate Reductase, domain 2"/>
    <property type="match status" value="1"/>
</dbReference>
<organism evidence="9 10">
    <name type="scientific">Candidatus Nitrosotenuis uzonensis</name>
    <dbReference type="NCBI Taxonomy" id="1407055"/>
    <lineage>
        <taxon>Archaea</taxon>
        <taxon>Nitrososphaerota</taxon>
        <taxon>Candidatus Nitrosotenuis</taxon>
    </lineage>
</organism>
<feature type="binding site" evidence="6">
    <location>
        <position position="132"/>
    </location>
    <ligand>
        <name>NAD(+)</name>
        <dbReference type="ChEBI" id="CHEBI:57540"/>
    </ligand>
</feature>
<dbReference type="GO" id="GO:0016639">
    <property type="term" value="F:oxidoreductase activity, acting on the CH-NH2 group of donors, NAD or NADP as acceptor"/>
    <property type="evidence" value="ECO:0007669"/>
    <property type="project" value="UniProtKB-UniRule"/>
</dbReference>
<dbReference type="InterPro" id="IPR005106">
    <property type="entry name" value="Asp/hSer_DH_NAD-bd"/>
</dbReference>
<comment type="similarity">
    <text evidence="1 6">Belongs to the L-aspartate dehydrogenase family.</text>
</comment>
<dbReference type="Gene3D" id="3.40.50.720">
    <property type="entry name" value="NAD(P)-binding Rossmann-like Domain"/>
    <property type="match status" value="1"/>
</dbReference>
<accession>A0A812F0W8</accession>
<evidence type="ECO:0000256" key="3">
    <source>
        <dbReference type="ARBA" id="ARBA00022857"/>
    </source>
</evidence>
<evidence type="ECO:0000313" key="9">
    <source>
        <dbReference type="EMBL" id="CAE6496507.1"/>
    </source>
</evidence>
<keyword evidence="4 6" id="KW-0560">Oxidoreductase</keyword>
<evidence type="ECO:0000259" key="7">
    <source>
        <dbReference type="Pfam" id="PF01958"/>
    </source>
</evidence>
<name>A0A812F0W8_9ARCH</name>
<evidence type="ECO:0000256" key="5">
    <source>
        <dbReference type="ARBA" id="ARBA00023027"/>
    </source>
</evidence>
<keyword evidence="5 6" id="KW-0520">NAD</keyword>
<comment type="catalytic activity">
    <reaction evidence="6">
        <text>L-aspartate + NADP(+) + H2O = oxaloacetate + NH4(+) + NADPH + H(+)</text>
        <dbReference type="Rhea" id="RHEA:11784"/>
        <dbReference type="ChEBI" id="CHEBI:15377"/>
        <dbReference type="ChEBI" id="CHEBI:15378"/>
        <dbReference type="ChEBI" id="CHEBI:16452"/>
        <dbReference type="ChEBI" id="CHEBI:28938"/>
        <dbReference type="ChEBI" id="CHEBI:29991"/>
        <dbReference type="ChEBI" id="CHEBI:57783"/>
        <dbReference type="ChEBI" id="CHEBI:58349"/>
        <dbReference type="EC" id="1.4.1.21"/>
    </reaction>
</comment>
<dbReference type="HAMAP" id="MF_01265">
    <property type="entry name" value="NadX"/>
    <property type="match status" value="1"/>
</dbReference>
<evidence type="ECO:0000256" key="1">
    <source>
        <dbReference type="ARBA" id="ARBA00008331"/>
    </source>
</evidence>
<dbReference type="GO" id="GO:0051287">
    <property type="term" value="F:NAD binding"/>
    <property type="evidence" value="ECO:0007669"/>
    <property type="project" value="UniProtKB-UniRule"/>
</dbReference>
<dbReference type="NCBIfam" id="NF009828">
    <property type="entry name" value="PRK13303.1-3"/>
    <property type="match status" value="1"/>
</dbReference>
<dbReference type="InterPro" id="IPR020626">
    <property type="entry name" value="Asp_DH_prok"/>
</dbReference>
<dbReference type="GO" id="GO:0050661">
    <property type="term" value="F:NADP binding"/>
    <property type="evidence" value="ECO:0007669"/>
    <property type="project" value="UniProtKB-UniRule"/>
</dbReference>
<dbReference type="EC" id="1.4.1.21" evidence="6"/>
<feature type="domain" description="Aspartate/homoserine dehydrogenase NAD-binding" evidence="8">
    <location>
        <begin position="15"/>
        <end position="129"/>
    </location>
</feature>
<dbReference type="PIRSF" id="PIRSF005227">
    <property type="entry name" value="Asp_dh_NAD_syn"/>
    <property type="match status" value="1"/>
</dbReference>
<evidence type="ECO:0000256" key="6">
    <source>
        <dbReference type="HAMAP-Rule" id="MF_01265"/>
    </source>
</evidence>
<dbReference type="NCBIfam" id="TIGR03855">
    <property type="entry name" value="NAD_NadX"/>
    <property type="match status" value="1"/>
</dbReference>
<dbReference type="AlphaFoldDB" id="A0A812F0W8"/>
<evidence type="ECO:0000313" key="10">
    <source>
        <dbReference type="Proteomes" id="UP000655759"/>
    </source>
</evidence>
<comment type="miscellaneous">
    <text evidence="6">The iminoaspartate product is unstable in aqueous solution and can decompose to oxaloacetate and ammonia.</text>
</comment>
<dbReference type="SUPFAM" id="SSF51735">
    <property type="entry name" value="NAD(P)-binding Rossmann-fold domains"/>
    <property type="match status" value="1"/>
</dbReference>
<reference evidence="9" key="1">
    <citation type="submission" date="2021-02" db="EMBL/GenBank/DDBJ databases">
        <authorList>
            <person name="Han P."/>
        </authorList>
    </citation>
    <scope>NUCLEOTIDE SEQUENCE</scope>
    <source>
        <strain evidence="9">Candidatus Nitrosotenuis uzonensis 5A</strain>
    </source>
</reference>
<protein>
    <recommendedName>
        <fullName evidence="6">L-aspartate dehydrogenase</fullName>
        <ecNumber evidence="6">1.4.1.21</ecNumber>
    </recommendedName>
</protein>
<gene>
    <name evidence="6 9" type="primary">nadX</name>
    <name evidence="9" type="ORF">NUZ5A_50548</name>
</gene>
<proteinExistence type="inferred from homology"/>
<sequence>MFFIITDMKKIGLLGCGAIGTQIALAIDSGKIPAILTHVYDFDRSKSEALVSRLKKRPQIAENPHMLSSNPVDIVVEAASQDAVRNHALSILQNRRDLLIMSVGALLDESVLEILLDACREFKRTIYLPSGALAGLDAIRSVKEELESVLLITTKNPKSLKGARFFEVSKIDTDSITTKTVLFEGSAKDAVNLFPANINVAALLSLAGLGSHNTKVRIVADPQTDKNTHQVIAQGKFGSISITVENVPDSTNPKTSRLATLSAVECLRAACSTDMRIGS</sequence>
<dbReference type="GO" id="GO:0009435">
    <property type="term" value="P:NAD+ biosynthetic process"/>
    <property type="evidence" value="ECO:0007669"/>
    <property type="project" value="UniProtKB-UniRule"/>
</dbReference>
<dbReference type="GO" id="GO:0033735">
    <property type="term" value="F:aspartate dehydrogenase [NAD(P)+] activity"/>
    <property type="evidence" value="ECO:0007669"/>
    <property type="project" value="UniProtKB-EC"/>
</dbReference>
<dbReference type="InterPro" id="IPR022487">
    <property type="entry name" value="Asp_DH_arc"/>
</dbReference>
<dbReference type="SUPFAM" id="SSF55347">
    <property type="entry name" value="Glyceraldehyde-3-phosphate dehydrogenase-like, C-terminal domain"/>
    <property type="match status" value="1"/>
</dbReference>
<dbReference type="UniPathway" id="UPA00253">
    <property type="reaction ID" value="UER00456"/>
</dbReference>
<dbReference type="InterPro" id="IPR002811">
    <property type="entry name" value="Asp_DH"/>
</dbReference>
<dbReference type="NCBIfam" id="NF009829">
    <property type="entry name" value="PRK13303.1-4"/>
    <property type="match status" value="1"/>
</dbReference>
<dbReference type="Pfam" id="PF01958">
    <property type="entry name" value="Asp_DH_C"/>
    <property type="match status" value="1"/>
</dbReference>
<dbReference type="PANTHER" id="PTHR31873:SF6">
    <property type="entry name" value="ASPARTATE DEHYDROGENASE DOMAIN-CONTAINING PROTEIN"/>
    <property type="match status" value="1"/>
</dbReference>
<evidence type="ECO:0000259" key="8">
    <source>
        <dbReference type="Pfam" id="PF03447"/>
    </source>
</evidence>
<dbReference type="Pfam" id="PF03447">
    <property type="entry name" value="NAD_binding_3"/>
    <property type="match status" value="1"/>
</dbReference>
<feature type="domain" description="Aspartate dehydrogenase" evidence="7">
    <location>
        <begin position="177"/>
        <end position="264"/>
    </location>
</feature>
<dbReference type="InterPro" id="IPR011182">
    <property type="entry name" value="L-Asp_DH"/>
</dbReference>
<feature type="binding site" evidence="6">
    <location>
        <position position="199"/>
    </location>
    <ligand>
        <name>NAD(+)</name>
        <dbReference type="ChEBI" id="CHEBI:57540"/>
    </ligand>
</feature>
<dbReference type="Proteomes" id="UP000655759">
    <property type="component" value="Unassembled WGS sequence"/>
</dbReference>
<dbReference type="NCBIfam" id="NF009830">
    <property type="entry name" value="PRK13304.1"/>
    <property type="match status" value="1"/>
</dbReference>